<keyword evidence="11" id="KW-1185">Reference proteome</keyword>
<dbReference type="InterPro" id="IPR020635">
    <property type="entry name" value="Tyr_kinase_cat_dom"/>
</dbReference>
<dbReference type="GO" id="GO:0005886">
    <property type="term" value="C:plasma membrane"/>
    <property type="evidence" value="ECO:0007669"/>
    <property type="project" value="TreeGrafter"/>
</dbReference>
<dbReference type="InterPro" id="IPR000719">
    <property type="entry name" value="Prot_kinase_dom"/>
</dbReference>
<accession>A0AAE0T466</accession>
<comment type="caution">
    <text evidence="10">The sequence shown here is derived from an EMBL/GenBank/DDBJ whole genome shotgun (WGS) entry which is preliminary data.</text>
</comment>
<sequence length="136" mass="15446">MELQENLFRFGLAICSGMEYLSSRNIVHRRLAARNVLLTISNEVKITGFGPQNFEIDEGDGESGKKERIPIKWMAPECMESTAGATEKSDVWSYGVVLWEIFSLGHTPYPNIKSRDLPSRLRKGERLPKPEQCDET</sequence>
<dbReference type="SMART" id="SM00219">
    <property type="entry name" value="TyrKc"/>
    <property type="match status" value="1"/>
</dbReference>
<dbReference type="GO" id="GO:0007169">
    <property type="term" value="P:cell surface receptor protein tyrosine kinase signaling pathway"/>
    <property type="evidence" value="ECO:0007669"/>
    <property type="project" value="TreeGrafter"/>
</dbReference>
<evidence type="ECO:0000256" key="5">
    <source>
        <dbReference type="ARBA" id="ARBA00022840"/>
    </source>
</evidence>
<dbReference type="GO" id="GO:0048468">
    <property type="term" value="P:cell development"/>
    <property type="evidence" value="ECO:0007669"/>
    <property type="project" value="UniProtKB-ARBA"/>
</dbReference>
<dbReference type="GO" id="GO:0043235">
    <property type="term" value="C:receptor complex"/>
    <property type="evidence" value="ECO:0007669"/>
    <property type="project" value="TreeGrafter"/>
</dbReference>
<reference evidence="10" key="3">
    <citation type="submission" date="2023-05" db="EMBL/GenBank/DDBJ databases">
        <authorList>
            <person name="Smith C.H."/>
        </authorList>
    </citation>
    <scope>NUCLEOTIDE SEQUENCE</scope>
    <source>
        <strain evidence="10">CHS0354</strain>
        <tissue evidence="10">Mantle</tissue>
    </source>
</reference>
<name>A0AAE0T466_9BIVA</name>
<feature type="region of interest" description="Disordered" evidence="8">
    <location>
        <begin position="114"/>
        <end position="136"/>
    </location>
</feature>
<dbReference type="InterPro" id="IPR001245">
    <property type="entry name" value="Ser-Thr/Tyr_kinase_cat_dom"/>
</dbReference>
<dbReference type="Gene3D" id="1.10.510.10">
    <property type="entry name" value="Transferase(Phosphotransferase) domain 1"/>
    <property type="match status" value="1"/>
</dbReference>
<keyword evidence="2" id="KW-0808">Transferase</keyword>
<feature type="domain" description="Protein kinase" evidence="9">
    <location>
        <begin position="1"/>
        <end position="136"/>
    </location>
</feature>
<evidence type="ECO:0000313" key="10">
    <source>
        <dbReference type="EMBL" id="KAK3603168.1"/>
    </source>
</evidence>
<evidence type="ECO:0000256" key="4">
    <source>
        <dbReference type="ARBA" id="ARBA00022777"/>
    </source>
</evidence>
<dbReference type="InterPro" id="IPR050122">
    <property type="entry name" value="RTK"/>
</dbReference>
<dbReference type="Proteomes" id="UP001195483">
    <property type="component" value="Unassembled WGS sequence"/>
</dbReference>
<evidence type="ECO:0000256" key="1">
    <source>
        <dbReference type="ARBA" id="ARBA00004308"/>
    </source>
</evidence>
<evidence type="ECO:0000256" key="6">
    <source>
        <dbReference type="ARBA" id="ARBA00023136"/>
    </source>
</evidence>
<dbReference type="GO" id="GO:0005524">
    <property type="term" value="F:ATP binding"/>
    <property type="evidence" value="ECO:0007669"/>
    <property type="project" value="UniProtKB-KW"/>
</dbReference>
<dbReference type="AlphaFoldDB" id="A0AAE0T466"/>
<protein>
    <recommendedName>
        <fullName evidence="9">Protein kinase domain-containing protein</fullName>
    </recommendedName>
</protein>
<organism evidence="10 11">
    <name type="scientific">Potamilus streckersoni</name>
    <dbReference type="NCBI Taxonomy" id="2493646"/>
    <lineage>
        <taxon>Eukaryota</taxon>
        <taxon>Metazoa</taxon>
        <taxon>Spiralia</taxon>
        <taxon>Lophotrochozoa</taxon>
        <taxon>Mollusca</taxon>
        <taxon>Bivalvia</taxon>
        <taxon>Autobranchia</taxon>
        <taxon>Heteroconchia</taxon>
        <taxon>Palaeoheterodonta</taxon>
        <taxon>Unionida</taxon>
        <taxon>Unionoidea</taxon>
        <taxon>Unionidae</taxon>
        <taxon>Ambleminae</taxon>
        <taxon>Lampsilini</taxon>
        <taxon>Potamilus</taxon>
    </lineage>
</organism>
<evidence type="ECO:0000256" key="3">
    <source>
        <dbReference type="ARBA" id="ARBA00022741"/>
    </source>
</evidence>
<gene>
    <name evidence="10" type="ORF">CHS0354_043000</name>
</gene>
<proteinExistence type="predicted"/>
<dbReference type="InterPro" id="IPR011009">
    <property type="entry name" value="Kinase-like_dom_sf"/>
</dbReference>
<keyword evidence="6" id="KW-0472">Membrane</keyword>
<dbReference type="EMBL" id="JAEAOA010002359">
    <property type="protein sequence ID" value="KAK3603168.1"/>
    <property type="molecule type" value="Genomic_DNA"/>
</dbReference>
<reference evidence="10" key="1">
    <citation type="journal article" date="2021" name="Genome Biol. Evol.">
        <title>A High-Quality Reference Genome for a Parasitic Bivalve with Doubly Uniparental Inheritance (Bivalvia: Unionida).</title>
        <authorList>
            <person name="Smith C.H."/>
        </authorList>
    </citation>
    <scope>NUCLEOTIDE SEQUENCE</scope>
    <source>
        <strain evidence="10">CHS0354</strain>
    </source>
</reference>
<dbReference type="PANTHER" id="PTHR24416">
    <property type="entry name" value="TYROSINE-PROTEIN KINASE RECEPTOR"/>
    <property type="match status" value="1"/>
</dbReference>
<keyword evidence="4" id="KW-0418">Kinase</keyword>
<dbReference type="Pfam" id="PF07714">
    <property type="entry name" value="PK_Tyr_Ser-Thr"/>
    <property type="match status" value="1"/>
</dbReference>
<dbReference type="PROSITE" id="PS50011">
    <property type="entry name" value="PROTEIN_KINASE_DOM"/>
    <property type="match status" value="1"/>
</dbReference>
<keyword evidence="3" id="KW-0547">Nucleotide-binding</keyword>
<dbReference type="SUPFAM" id="SSF56112">
    <property type="entry name" value="Protein kinase-like (PK-like)"/>
    <property type="match status" value="1"/>
</dbReference>
<dbReference type="GO" id="GO:0030182">
    <property type="term" value="P:neuron differentiation"/>
    <property type="evidence" value="ECO:0007669"/>
    <property type="project" value="UniProtKB-ARBA"/>
</dbReference>
<evidence type="ECO:0000313" key="11">
    <source>
        <dbReference type="Proteomes" id="UP001195483"/>
    </source>
</evidence>
<dbReference type="PANTHER" id="PTHR24416:SF600">
    <property type="entry name" value="PDGF- AND VEGF-RECEPTOR RELATED, ISOFORM J"/>
    <property type="match status" value="1"/>
</dbReference>
<evidence type="ECO:0000259" key="9">
    <source>
        <dbReference type="PROSITE" id="PS50011"/>
    </source>
</evidence>
<reference evidence="10" key="2">
    <citation type="journal article" date="2021" name="Genome Biol. Evol.">
        <title>Developing a high-quality reference genome for a parasitic bivalve with doubly uniparental inheritance (Bivalvia: Unionida).</title>
        <authorList>
            <person name="Smith C.H."/>
        </authorList>
    </citation>
    <scope>NUCLEOTIDE SEQUENCE</scope>
    <source>
        <strain evidence="10">CHS0354</strain>
        <tissue evidence="10">Mantle</tissue>
    </source>
</reference>
<dbReference type="GO" id="GO:0004714">
    <property type="term" value="F:transmembrane receptor protein tyrosine kinase activity"/>
    <property type="evidence" value="ECO:0007669"/>
    <property type="project" value="TreeGrafter"/>
</dbReference>
<dbReference type="PRINTS" id="PR00109">
    <property type="entry name" value="TYRKINASE"/>
</dbReference>
<dbReference type="FunFam" id="1.10.510.10:FF:001512">
    <property type="entry name" value="Receptor tyrosine-protein kinase erbB-2"/>
    <property type="match status" value="1"/>
</dbReference>
<evidence type="ECO:0000256" key="8">
    <source>
        <dbReference type="SAM" id="MobiDB-lite"/>
    </source>
</evidence>
<keyword evidence="5" id="KW-0067">ATP-binding</keyword>
<dbReference type="GO" id="GO:0050793">
    <property type="term" value="P:regulation of developmental process"/>
    <property type="evidence" value="ECO:0007669"/>
    <property type="project" value="UniProtKB-ARBA"/>
</dbReference>
<comment type="subcellular location">
    <subcellularLocation>
        <location evidence="1">Endomembrane system</location>
    </subcellularLocation>
</comment>
<keyword evidence="7" id="KW-0829">Tyrosine-protein kinase</keyword>
<evidence type="ECO:0000256" key="7">
    <source>
        <dbReference type="ARBA" id="ARBA00023137"/>
    </source>
</evidence>
<dbReference type="GO" id="GO:0012505">
    <property type="term" value="C:endomembrane system"/>
    <property type="evidence" value="ECO:0007669"/>
    <property type="project" value="UniProtKB-SubCell"/>
</dbReference>
<evidence type="ECO:0000256" key="2">
    <source>
        <dbReference type="ARBA" id="ARBA00022679"/>
    </source>
</evidence>